<feature type="region of interest" description="Disordered" evidence="1">
    <location>
        <begin position="46"/>
        <end position="66"/>
    </location>
</feature>
<sequence length="137" mass="14960">MDIVSVSSPSTNLSDSNAKISQFDGIQAKTIRRDVKVLALEQAPLSEDELKERSSSRGSISPRVSATGSAKTTVVIEIEPDFVSRLTLAQRTTHLEIYRSQNGSAIPTANMNDVLNNYHGIRELRGAESNMTNVEIN</sequence>
<dbReference type="EMBL" id="BBSC01000001">
    <property type="protein sequence ID" value="GAM73382.1"/>
    <property type="molecule type" value="Genomic_DNA"/>
</dbReference>
<gene>
    <name evidence="2" type="ORF">JCM19241_2837</name>
</gene>
<comment type="caution">
    <text evidence="2">The sequence shown here is derived from an EMBL/GenBank/DDBJ whole genome shotgun (WGS) entry which is preliminary data.</text>
</comment>
<dbReference type="STRING" id="1481914.JCM19241_2837"/>
<protein>
    <submittedName>
        <fullName evidence="2">Flp pilus assembly protein rcpC/cpaB</fullName>
    </submittedName>
</protein>
<evidence type="ECO:0000313" key="3">
    <source>
        <dbReference type="Proteomes" id="UP000031666"/>
    </source>
</evidence>
<dbReference type="Proteomes" id="UP000031666">
    <property type="component" value="Unassembled WGS sequence"/>
</dbReference>
<dbReference type="AlphaFoldDB" id="A0A0B8Q903"/>
<feature type="compositionally biased region" description="Low complexity" evidence="1">
    <location>
        <begin position="56"/>
        <end position="65"/>
    </location>
</feature>
<accession>A0A0B8Q903</accession>
<evidence type="ECO:0000256" key="1">
    <source>
        <dbReference type="SAM" id="MobiDB-lite"/>
    </source>
</evidence>
<reference evidence="2 3" key="1">
    <citation type="submission" date="2015-01" db="EMBL/GenBank/DDBJ databases">
        <title>Vibrio sp. C94 JCM 19241 whole genome shotgun sequence.</title>
        <authorList>
            <person name="Sawabe T."/>
            <person name="Meirelles P."/>
            <person name="Feng G."/>
            <person name="Sayaka M."/>
            <person name="Hattori M."/>
            <person name="Ohkuma M."/>
        </authorList>
    </citation>
    <scope>NUCLEOTIDE SEQUENCE [LARGE SCALE GENOMIC DNA]</scope>
    <source>
        <strain evidence="3">JCM 19241</strain>
    </source>
</reference>
<evidence type="ECO:0000313" key="2">
    <source>
        <dbReference type="EMBL" id="GAM73382.1"/>
    </source>
</evidence>
<name>A0A0B8Q903_9VIBR</name>
<proteinExistence type="predicted"/>
<organism evidence="2 3">
    <name type="scientific">Vibrio ishigakensis</name>
    <dbReference type="NCBI Taxonomy" id="1481914"/>
    <lineage>
        <taxon>Bacteria</taxon>
        <taxon>Pseudomonadati</taxon>
        <taxon>Pseudomonadota</taxon>
        <taxon>Gammaproteobacteria</taxon>
        <taxon>Vibrionales</taxon>
        <taxon>Vibrionaceae</taxon>
        <taxon>Vibrio</taxon>
    </lineage>
</organism>
<reference evidence="2 3" key="2">
    <citation type="submission" date="2015-01" db="EMBL/GenBank/DDBJ databases">
        <authorList>
            <consortium name="NBRP consortium"/>
            <person name="Sawabe T."/>
            <person name="Meirelles P."/>
            <person name="Feng G."/>
            <person name="Sayaka M."/>
            <person name="Hattori M."/>
            <person name="Ohkuma M."/>
        </authorList>
    </citation>
    <scope>NUCLEOTIDE SEQUENCE [LARGE SCALE GENOMIC DNA]</scope>
    <source>
        <strain evidence="3">JCM 19241</strain>
    </source>
</reference>